<evidence type="ECO:0000313" key="1">
    <source>
        <dbReference type="EMBL" id="OCT61716.1"/>
    </source>
</evidence>
<protein>
    <submittedName>
        <fullName evidence="1">Uncharacterized protein</fullName>
    </submittedName>
</protein>
<name>A0A974BVX0_XENLA</name>
<proteinExistence type="predicted"/>
<dbReference type="AlphaFoldDB" id="A0A974BVX0"/>
<sequence>MNFIRYFEIFKILVIQRSLICGLPFTYKIHGKSLCNNIQIYCYKYGISLISLEEIVLGIYSFLFRLSRKYIFLYIVYQ</sequence>
<accession>A0A974BVX0</accession>
<dbReference type="Proteomes" id="UP000694892">
    <property type="component" value="Chromosome 9_10S"/>
</dbReference>
<reference evidence="2" key="1">
    <citation type="journal article" date="2016" name="Nature">
        <title>Genome evolution in the allotetraploid frog Xenopus laevis.</title>
        <authorList>
            <person name="Session A.M."/>
            <person name="Uno Y."/>
            <person name="Kwon T."/>
            <person name="Chapman J.A."/>
            <person name="Toyoda A."/>
            <person name="Takahashi S."/>
            <person name="Fukui A."/>
            <person name="Hikosaka A."/>
            <person name="Suzuki A."/>
            <person name="Kondo M."/>
            <person name="van Heeringen S.J."/>
            <person name="Quigley I."/>
            <person name="Heinz S."/>
            <person name="Ogino H."/>
            <person name="Ochi H."/>
            <person name="Hellsten U."/>
            <person name="Lyons J.B."/>
            <person name="Simakov O."/>
            <person name="Putnam N."/>
            <person name="Stites J."/>
            <person name="Kuroki Y."/>
            <person name="Tanaka T."/>
            <person name="Michiue T."/>
            <person name="Watanabe M."/>
            <person name="Bogdanovic O."/>
            <person name="Lister R."/>
            <person name="Georgiou G."/>
            <person name="Paranjpe S.S."/>
            <person name="van Kruijsbergen I."/>
            <person name="Shu S."/>
            <person name="Carlson J."/>
            <person name="Kinoshita T."/>
            <person name="Ohta Y."/>
            <person name="Mawaribuchi S."/>
            <person name="Jenkins J."/>
            <person name="Grimwood J."/>
            <person name="Schmutz J."/>
            <person name="Mitros T."/>
            <person name="Mozaffari S.V."/>
            <person name="Suzuki Y."/>
            <person name="Haramoto Y."/>
            <person name="Yamamoto T.S."/>
            <person name="Takagi C."/>
            <person name="Heald R."/>
            <person name="Miller K."/>
            <person name="Haudenschild C."/>
            <person name="Kitzman J."/>
            <person name="Nakayama T."/>
            <person name="Izutsu Y."/>
            <person name="Robert J."/>
            <person name="Fortriede J."/>
            <person name="Burns K."/>
            <person name="Lotay V."/>
            <person name="Karimi K."/>
            <person name="Yasuoka Y."/>
            <person name="Dichmann D.S."/>
            <person name="Flajnik M.F."/>
            <person name="Houston D.W."/>
            <person name="Shendure J."/>
            <person name="DuPasquier L."/>
            <person name="Vize P.D."/>
            <person name="Zorn A.M."/>
            <person name="Ito M."/>
            <person name="Marcotte E.M."/>
            <person name="Wallingford J.B."/>
            <person name="Ito Y."/>
            <person name="Asashima M."/>
            <person name="Ueno N."/>
            <person name="Matsuda Y."/>
            <person name="Veenstra G.J."/>
            <person name="Fujiyama A."/>
            <person name="Harland R.M."/>
            <person name="Taira M."/>
            <person name="Rokhsar D.S."/>
        </authorList>
    </citation>
    <scope>NUCLEOTIDE SEQUENCE [LARGE SCALE GENOMIC DNA]</scope>
    <source>
        <strain evidence="2">J</strain>
    </source>
</reference>
<organism evidence="1 2">
    <name type="scientific">Xenopus laevis</name>
    <name type="common">African clawed frog</name>
    <dbReference type="NCBI Taxonomy" id="8355"/>
    <lineage>
        <taxon>Eukaryota</taxon>
        <taxon>Metazoa</taxon>
        <taxon>Chordata</taxon>
        <taxon>Craniata</taxon>
        <taxon>Vertebrata</taxon>
        <taxon>Euteleostomi</taxon>
        <taxon>Amphibia</taxon>
        <taxon>Batrachia</taxon>
        <taxon>Anura</taxon>
        <taxon>Pipoidea</taxon>
        <taxon>Pipidae</taxon>
        <taxon>Xenopodinae</taxon>
        <taxon>Xenopus</taxon>
        <taxon>Xenopus</taxon>
    </lineage>
</organism>
<evidence type="ECO:0000313" key="2">
    <source>
        <dbReference type="Proteomes" id="UP000694892"/>
    </source>
</evidence>
<gene>
    <name evidence="1" type="ORF">XELAEV_18047746mg</name>
</gene>
<dbReference type="EMBL" id="CM004483">
    <property type="protein sequence ID" value="OCT61716.1"/>
    <property type="molecule type" value="Genomic_DNA"/>
</dbReference>